<dbReference type="Pfam" id="PF13411">
    <property type="entry name" value="MerR_1"/>
    <property type="match status" value="1"/>
</dbReference>
<dbReference type="PROSITE" id="PS50937">
    <property type="entry name" value="HTH_MERR_2"/>
    <property type="match status" value="1"/>
</dbReference>
<keyword evidence="2" id="KW-0238">DNA-binding</keyword>
<dbReference type="GO" id="GO:0046872">
    <property type="term" value="F:metal ion binding"/>
    <property type="evidence" value="ECO:0007669"/>
    <property type="project" value="InterPro"/>
</dbReference>
<sequence>MTGATDSSGLFTASEVEGRVGVPATTLRQWERRYGLPRPQRSASGYRLYSKQDVAQIEYICQRLTEGVPVSRAAQLAREHWALPGAPGGEVTVPQLVAALIQGDLAGAERLLGEAQARLNIEGVLMHLIQPALNLIGEQWERGEITVAHEHQASAFLRAQVANLLSAAGHGRFGPTVVAACGPQEHHEIGLLMLSVVLRRLGVQVRYVGANTPLGDLGVYARSVGAQAILISINTQAALEAALAQRQDLAAGEIPVFVGGHAINADPEAAAELGRWAGPDAVQAAQQIAAILEAQP</sequence>
<dbReference type="InterPro" id="IPR000551">
    <property type="entry name" value="MerR-type_HTH_dom"/>
</dbReference>
<reference evidence="6 7" key="1">
    <citation type="submission" date="2018-05" db="EMBL/GenBank/DDBJ databases">
        <title>Complete Genome Sequence of Deinococcus sp. strain 17bor-2.</title>
        <authorList>
            <person name="Srinivasan S."/>
        </authorList>
    </citation>
    <scope>NUCLEOTIDE SEQUENCE [LARGE SCALE GENOMIC DNA]</scope>
    <source>
        <strain evidence="6 7">17bor-2</strain>
    </source>
</reference>
<protein>
    <submittedName>
        <fullName evidence="6">MerR family transcriptional regulator</fullName>
    </submittedName>
</protein>
<dbReference type="Gene3D" id="1.10.1240.10">
    <property type="entry name" value="Methionine synthase domain"/>
    <property type="match status" value="1"/>
</dbReference>
<dbReference type="SUPFAM" id="SSF46955">
    <property type="entry name" value="Putative DNA-binding domain"/>
    <property type="match status" value="1"/>
</dbReference>
<dbReference type="InterPro" id="IPR047057">
    <property type="entry name" value="MerR_fam"/>
</dbReference>
<evidence type="ECO:0000256" key="2">
    <source>
        <dbReference type="ARBA" id="ARBA00023125"/>
    </source>
</evidence>
<dbReference type="Gene3D" id="1.10.1660.10">
    <property type="match status" value="1"/>
</dbReference>
<dbReference type="PROSITE" id="PS51332">
    <property type="entry name" value="B12_BINDING"/>
    <property type="match status" value="1"/>
</dbReference>
<evidence type="ECO:0000259" key="5">
    <source>
        <dbReference type="PROSITE" id="PS51332"/>
    </source>
</evidence>
<proteinExistence type="predicted"/>
<dbReference type="PANTHER" id="PTHR30204">
    <property type="entry name" value="REDOX-CYCLING DRUG-SENSING TRANSCRIPTIONAL ACTIVATOR SOXR"/>
    <property type="match status" value="1"/>
</dbReference>
<keyword evidence="1" id="KW-0805">Transcription regulation</keyword>
<dbReference type="SMART" id="SM00422">
    <property type="entry name" value="HTH_MERR"/>
    <property type="match status" value="1"/>
</dbReference>
<dbReference type="SUPFAM" id="SSF52242">
    <property type="entry name" value="Cobalamin (vitamin B12)-binding domain"/>
    <property type="match status" value="1"/>
</dbReference>
<keyword evidence="3" id="KW-0804">Transcription</keyword>
<dbReference type="EMBL" id="CP029494">
    <property type="protein sequence ID" value="AWN23530.1"/>
    <property type="molecule type" value="Genomic_DNA"/>
</dbReference>
<dbReference type="AlphaFoldDB" id="A0A2Z3JJM5"/>
<dbReference type="PANTHER" id="PTHR30204:SF67">
    <property type="entry name" value="HTH-TYPE TRANSCRIPTIONAL REGULATOR MLRA-RELATED"/>
    <property type="match status" value="1"/>
</dbReference>
<accession>A0A2Z3JJM5</accession>
<dbReference type="RefSeq" id="WP_109827258.1">
    <property type="nucleotide sequence ID" value="NZ_CP029494.1"/>
</dbReference>
<dbReference type="Proteomes" id="UP000245368">
    <property type="component" value="Chromosome"/>
</dbReference>
<dbReference type="InterPro" id="IPR036724">
    <property type="entry name" value="Cobalamin-bd_sf"/>
</dbReference>
<dbReference type="KEGG" id="dez:DKM44_10085"/>
<dbReference type="InterPro" id="IPR006158">
    <property type="entry name" value="Cobalamin-bd"/>
</dbReference>
<dbReference type="InterPro" id="IPR009061">
    <property type="entry name" value="DNA-bd_dom_put_sf"/>
</dbReference>
<dbReference type="CDD" id="cd02065">
    <property type="entry name" value="B12-binding_like"/>
    <property type="match status" value="1"/>
</dbReference>
<evidence type="ECO:0000256" key="1">
    <source>
        <dbReference type="ARBA" id="ARBA00023015"/>
    </source>
</evidence>
<evidence type="ECO:0000313" key="7">
    <source>
        <dbReference type="Proteomes" id="UP000245368"/>
    </source>
</evidence>
<dbReference type="GO" id="GO:0031419">
    <property type="term" value="F:cobalamin binding"/>
    <property type="evidence" value="ECO:0007669"/>
    <property type="project" value="InterPro"/>
</dbReference>
<dbReference type="InterPro" id="IPR036594">
    <property type="entry name" value="Meth_synthase_dom"/>
</dbReference>
<name>A0A2Z3JJM5_9DEIO</name>
<evidence type="ECO:0000259" key="4">
    <source>
        <dbReference type="PROSITE" id="PS50937"/>
    </source>
</evidence>
<dbReference type="Pfam" id="PF02310">
    <property type="entry name" value="B12-binding"/>
    <property type="match status" value="1"/>
</dbReference>
<organism evidence="6 7">
    <name type="scientific">Deinococcus irradiatisoli</name>
    <dbReference type="NCBI Taxonomy" id="2202254"/>
    <lineage>
        <taxon>Bacteria</taxon>
        <taxon>Thermotogati</taxon>
        <taxon>Deinococcota</taxon>
        <taxon>Deinococci</taxon>
        <taxon>Deinococcales</taxon>
        <taxon>Deinococcaceae</taxon>
        <taxon>Deinococcus</taxon>
    </lineage>
</organism>
<dbReference type="Gene3D" id="3.40.50.280">
    <property type="entry name" value="Cobalamin-binding domain"/>
    <property type="match status" value="1"/>
</dbReference>
<gene>
    <name evidence="6" type="ORF">DKM44_10085</name>
</gene>
<evidence type="ECO:0000256" key="3">
    <source>
        <dbReference type="ARBA" id="ARBA00023163"/>
    </source>
</evidence>
<dbReference type="Pfam" id="PF02607">
    <property type="entry name" value="B12-binding_2"/>
    <property type="match status" value="1"/>
</dbReference>
<dbReference type="GO" id="GO:0003677">
    <property type="term" value="F:DNA binding"/>
    <property type="evidence" value="ECO:0007669"/>
    <property type="project" value="UniProtKB-KW"/>
</dbReference>
<dbReference type="GO" id="GO:0003700">
    <property type="term" value="F:DNA-binding transcription factor activity"/>
    <property type="evidence" value="ECO:0007669"/>
    <property type="project" value="InterPro"/>
</dbReference>
<dbReference type="InterPro" id="IPR003759">
    <property type="entry name" value="Cbl-bd_cap"/>
</dbReference>
<dbReference type="OrthoDB" id="9800334at2"/>
<feature type="domain" description="HTH merR-type" evidence="4">
    <location>
        <begin position="10"/>
        <end position="79"/>
    </location>
</feature>
<keyword evidence="7" id="KW-1185">Reference proteome</keyword>
<evidence type="ECO:0000313" key="6">
    <source>
        <dbReference type="EMBL" id="AWN23530.1"/>
    </source>
</evidence>
<feature type="domain" description="B12-binding" evidence="5">
    <location>
        <begin position="174"/>
        <end position="296"/>
    </location>
</feature>
<dbReference type="CDD" id="cd01104">
    <property type="entry name" value="HTH_MlrA-CarA"/>
    <property type="match status" value="1"/>
</dbReference>